<dbReference type="GO" id="GO:0003964">
    <property type="term" value="F:RNA-directed DNA polymerase activity"/>
    <property type="evidence" value="ECO:0007669"/>
    <property type="project" value="UniProtKB-KW"/>
</dbReference>
<accession>A0AAD9V2T4</accession>
<keyword evidence="9" id="KW-1185">Reference proteome</keyword>
<dbReference type="InterPro" id="IPR050951">
    <property type="entry name" value="Retrovirus_Pol_polyprotein"/>
</dbReference>
<evidence type="ECO:0000256" key="2">
    <source>
        <dbReference type="ARBA" id="ARBA00022695"/>
    </source>
</evidence>
<keyword evidence="4" id="KW-0255">Endonuclease</keyword>
<dbReference type="Proteomes" id="UP001249851">
    <property type="component" value="Unassembled WGS sequence"/>
</dbReference>
<keyword evidence="3" id="KW-0540">Nuclease</keyword>
<evidence type="ECO:0000256" key="5">
    <source>
        <dbReference type="ARBA" id="ARBA00022801"/>
    </source>
</evidence>
<dbReference type="PANTHER" id="PTHR37984">
    <property type="entry name" value="PROTEIN CBG26694"/>
    <property type="match status" value="1"/>
</dbReference>
<sequence length="174" mass="19989">MGHVFTNKGLKIDPEKARAVLEMPCPVDAEGIQRLNGFVNYLAEFLPRSWPRLIRPEQENALKEVKHLVTAAPILADLDHKLELEIKKEMLAIVFALKKFNHYTYGLQVKVQSDHKPLESILRKPLSSAPRRLQGMMMRLQKYASDVRYERGKNMQDFMGHTWGPSPAIDVLEN</sequence>
<dbReference type="InterPro" id="IPR043502">
    <property type="entry name" value="DNA/RNA_pol_sf"/>
</dbReference>
<dbReference type="GO" id="GO:0016787">
    <property type="term" value="F:hydrolase activity"/>
    <property type="evidence" value="ECO:0007669"/>
    <property type="project" value="UniProtKB-KW"/>
</dbReference>
<keyword evidence="2" id="KW-0548">Nucleotidyltransferase</keyword>
<evidence type="ECO:0000259" key="7">
    <source>
        <dbReference type="Pfam" id="PF17917"/>
    </source>
</evidence>
<proteinExistence type="predicted"/>
<dbReference type="PANTHER" id="PTHR37984:SF8">
    <property type="entry name" value="CCHC-TYPE DOMAIN-CONTAINING PROTEIN"/>
    <property type="match status" value="1"/>
</dbReference>
<feature type="domain" description="Reverse transcriptase RNase H-like" evidence="7">
    <location>
        <begin position="86"/>
        <end position="143"/>
    </location>
</feature>
<dbReference type="InterPro" id="IPR041373">
    <property type="entry name" value="RT_RNaseH"/>
</dbReference>
<dbReference type="Pfam" id="PF17917">
    <property type="entry name" value="RT_RNaseH"/>
    <property type="match status" value="1"/>
</dbReference>
<dbReference type="EMBL" id="JARQWQ010000042">
    <property type="protein sequence ID" value="KAK2559037.1"/>
    <property type="molecule type" value="Genomic_DNA"/>
</dbReference>
<evidence type="ECO:0000313" key="9">
    <source>
        <dbReference type="Proteomes" id="UP001249851"/>
    </source>
</evidence>
<comment type="caution">
    <text evidence="8">The sequence shown here is derived from an EMBL/GenBank/DDBJ whole genome shotgun (WGS) entry which is preliminary data.</text>
</comment>
<evidence type="ECO:0000256" key="3">
    <source>
        <dbReference type="ARBA" id="ARBA00022722"/>
    </source>
</evidence>
<dbReference type="AlphaFoldDB" id="A0AAD9V2T4"/>
<dbReference type="GO" id="GO:0004519">
    <property type="term" value="F:endonuclease activity"/>
    <property type="evidence" value="ECO:0007669"/>
    <property type="project" value="UniProtKB-KW"/>
</dbReference>
<evidence type="ECO:0000256" key="1">
    <source>
        <dbReference type="ARBA" id="ARBA00022679"/>
    </source>
</evidence>
<reference evidence="8" key="2">
    <citation type="journal article" date="2023" name="Science">
        <title>Genomic signatures of disease resistance in endangered staghorn corals.</title>
        <authorList>
            <person name="Vollmer S.V."/>
            <person name="Selwyn J.D."/>
            <person name="Despard B.A."/>
            <person name="Roesel C.L."/>
        </authorList>
    </citation>
    <scope>NUCLEOTIDE SEQUENCE</scope>
    <source>
        <strain evidence="8">K2</strain>
    </source>
</reference>
<keyword evidence="6" id="KW-0695">RNA-directed DNA polymerase</keyword>
<name>A0AAD9V2T4_ACRCE</name>
<reference evidence="8" key="1">
    <citation type="journal article" date="2023" name="G3 (Bethesda)">
        <title>Whole genome assembly and annotation of the endangered Caribbean coral Acropora cervicornis.</title>
        <authorList>
            <person name="Selwyn J.D."/>
            <person name="Vollmer S.V."/>
        </authorList>
    </citation>
    <scope>NUCLEOTIDE SEQUENCE</scope>
    <source>
        <strain evidence="8">K2</strain>
    </source>
</reference>
<evidence type="ECO:0000313" key="8">
    <source>
        <dbReference type="EMBL" id="KAK2559037.1"/>
    </source>
</evidence>
<keyword evidence="5" id="KW-0378">Hydrolase</keyword>
<organism evidence="8 9">
    <name type="scientific">Acropora cervicornis</name>
    <name type="common">Staghorn coral</name>
    <dbReference type="NCBI Taxonomy" id="6130"/>
    <lineage>
        <taxon>Eukaryota</taxon>
        <taxon>Metazoa</taxon>
        <taxon>Cnidaria</taxon>
        <taxon>Anthozoa</taxon>
        <taxon>Hexacorallia</taxon>
        <taxon>Scleractinia</taxon>
        <taxon>Astrocoeniina</taxon>
        <taxon>Acroporidae</taxon>
        <taxon>Acropora</taxon>
    </lineage>
</organism>
<keyword evidence="1" id="KW-0808">Transferase</keyword>
<gene>
    <name evidence="8" type="ORF">P5673_018672</name>
</gene>
<evidence type="ECO:0000256" key="6">
    <source>
        <dbReference type="ARBA" id="ARBA00022918"/>
    </source>
</evidence>
<protein>
    <submittedName>
        <fullName evidence="8">Retrovirus-related Pol polyprotein from transposon 17.6</fullName>
    </submittedName>
</protein>
<evidence type="ECO:0000256" key="4">
    <source>
        <dbReference type="ARBA" id="ARBA00022759"/>
    </source>
</evidence>
<dbReference type="SUPFAM" id="SSF56672">
    <property type="entry name" value="DNA/RNA polymerases"/>
    <property type="match status" value="1"/>
</dbReference>